<dbReference type="EMBL" id="CP004353">
    <property type="protein sequence ID" value="AHI22369.1"/>
    <property type="molecule type" value="Genomic_DNA"/>
</dbReference>
<dbReference type="AlphaFoldDB" id="W5Y0D6"/>
<dbReference type="RefSeq" id="WP_025252406.1">
    <property type="nucleotide sequence ID" value="NZ_CP004353.1"/>
</dbReference>
<feature type="transmembrane region" description="Helical" evidence="1">
    <location>
        <begin position="75"/>
        <end position="96"/>
    </location>
</feature>
<keyword evidence="1" id="KW-1133">Transmembrane helix</keyword>
<dbReference type="InterPro" id="IPR036259">
    <property type="entry name" value="MFS_trans_sf"/>
</dbReference>
<dbReference type="InterPro" id="IPR052528">
    <property type="entry name" value="Sugar_transport-like"/>
</dbReference>
<dbReference type="STRING" id="1224164.B843_04900"/>
<dbReference type="SUPFAM" id="SSF103473">
    <property type="entry name" value="MFS general substrate transporter"/>
    <property type="match status" value="1"/>
</dbReference>
<keyword evidence="1" id="KW-0812">Transmembrane</keyword>
<dbReference type="KEGG" id="cvt:B843_04900"/>
<name>W5Y0D6_9CORY</name>
<dbReference type="Gene3D" id="1.20.1250.20">
    <property type="entry name" value="MFS general substrate transporter like domains"/>
    <property type="match status" value="1"/>
</dbReference>
<keyword evidence="3" id="KW-1185">Reference proteome</keyword>
<feature type="transmembrane region" description="Helical" evidence="1">
    <location>
        <begin position="140"/>
        <end position="162"/>
    </location>
</feature>
<dbReference type="PANTHER" id="PTHR23526:SF2">
    <property type="entry name" value="MAJOR FACILITATOR SUPERFAMILY (MFS) PROFILE DOMAIN-CONTAINING PROTEIN"/>
    <property type="match status" value="1"/>
</dbReference>
<proteinExistence type="predicted"/>
<reference evidence="2 3" key="1">
    <citation type="submission" date="2013-02" db="EMBL/GenBank/DDBJ databases">
        <title>The complete genome sequence of Corynebacterium vitaeruminis DSM 20294.</title>
        <authorList>
            <person name="Ruckert C."/>
            <person name="Albersmeier A."/>
            <person name="Kalinowski J."/>
        </authorList>
    </citation>
    <scope>NUCLEOTIDE SEQUENCE [LARGE SCALE GENOMIC DNA]</scope>
    <source>
        <strain evidence="3">ATCC 10234</strain>
    </source>
</reference>
<organism evidence="2 3">
    <name type="scientific">Corynebacterium vitaeruminis DSM 20294</name>
    <dbReference type="NCBI Taxonomy" id="1224164"/>
    <lineage>
        <taxon>Bacteria</taxon>
        <taxon>Bacillati</taxon>
        <taxon>Actinomycetota</taxon>
        <taxon>Actinomycetes</taxon>
        <taxon>Mycobacteriales</taxon>
        <taxon>Corynebacteriaceae</taxon>
        <taxon>Corynebacterium</taxon>
    </lineage>
</organism>
<protein>
    <submittedName>
        <fullName evidence="2">Major facilitator superfamily permease</fullName>
    </submittedName>
</protein>
<dbReference type="Proteomes" id="UP000019222">
    <property type="component" value="Chromosome"/>
</dbReference>
<dbReference type="HOGENOM" id="CLU_051156_0_0_11"/>
<dbReference type="PANTHER" id="PTHR23526">
    <property type="entry name" value="INTEGRAL MEMBRANE TRANSPORT PROTEIN-RELATED"/>
    <property type="match status" value="1"/>
</dbReference>
<dbReference type="PATRIC" id="fig|1224164.3.peg.976"/>
<gene>
    <name evidence="2" type="ORF">B843_04900</name>
</gene>
<feature type="transmembrane region" description="Helical" evidence="1">
    <location>
        <begin position="219"/>
        <end position="238"/>
    </location>
</feature>
<accession>W5Y0D6</accession>
<dbReference type="eggNOG" id="COG2814">
    <property type="taxonomic scope" value="Bacteria"/>
</dbReference>
<feature type="transmembrane region" description="Helical" evidence="1">
    <location>
        <begin position="332"/>
        <end position="350"/>
    </location>
</feature>
<evidence type="ECO:0000256" key="1">
    <source>
        <dbReference type="SAM" id="Phobius"/>
    </source>
</evidence>
<keyword evidence="1" id="KW-0472">Membrane</keyword>
<feature type="transmembrane region" description="Helical" evidence="1">
    <location>
        <begin position="102"/>
        <end position="120"/>
    </location>
</feature>
<sequence length="390" mass="41078">MDEQKAARIFVVSNGLQNIGDAITAAKTVLPWILAAGGAPAFVTAMLVPIRESGSMLPQEFLTPWVIRHRSRKRLWVIGSMIQAFAALLIGIAAFLLTGWALGAAVLTGLAVLSLGRSLCSITSKDVQGRTMRKGTRGIVTGRATMLGGLASLVIGIVLLPIGSRTSLLAALIIFSATCWFLAGRVFARIDEPTYPTEGFAHRNSFQLLKSSVAFRRFVIVRSLLLVTALSTSFLVTLAHSANLSGVGVFLLATGAASILGGKFSGRLSDVSSRLTMAWASLFASIVLFVTIAFPVIAPLSFFLVTLAHTAVRVARKTYVVDMAEGDERTQIVGAANTLMGVVLLVVGAISGAISFFGVSAAITFLAVLGVVGFLGALRLEEVSVGRRKA</sequence>
<evidence type="ECO:0000313" key="3">
    <source>
        <dbReference type="Proteomes" id="UP000019222"/>
    </source>
</evidence>
<feature type="transmembrane region" description="Helical" evidence="1">
    <location>
        <begin position="356"/>
        <end position="378"/>
    </location>
</feature>
<evidence type="ECO:0000313" key="2">
    <source>
        <dbReference type="EMBL" id="AHI22369.1"/>
    </source>
</evidence>
<feature type="transmembrane region" description="Helical" evidence="1">
    <location>
        <begin position="168"/>
        <end position="188"/>
    </location>
</feature>